<feature type="chain" id="PRO_5047406655" description="Secreted protein" evidence="1">
    <location>
        <begin position="25"/>
        <end position="454"/>
    </location>
</feature>
<dbReference type="RefSeq" id="WP_194260957.1">
    <property type="nucleotide sequence ID" value="NZ_JABCQG010000065.1"/>
</dbReference>
<accession>A0ABR9Y966</accession>
<gene>
    <name evidence="2" type="ORF">HKD24_15035</name>
</gene>
<proteinExistence type="predicted"/>
<protein>
    <recommendedName>
        <fullName evidence="4">Secreted protein</fullName>
    </recommendedName>
</protein>
<reference evidence="2" key="2">
    <citation type="submission" date="2020-11" db="EMBL/GenBank/DDBJ databases">
        <title>Description of novel Gluconobacter species.</title>
        <authorList>
            <person name="Cleenwerck I."/>
            <person name="Cnockaert M."/>
            <person name="Borremans W."/>
            <person name="Wieme A.D."/>
            <person name="De Vuyst L."/>
            <person name="Vandamme P."/>
        </authorList>
    </citation>
    <scope>NUCLEOTIDE SEQUENCE</scope>
    <source>
        <strain evidence="2">LMG 31484</strain>
    </source>
</reference>
<dbReference type="Proteomes" id="UP000623107">
    <property type="component" value="Unassembled WGS sequence"/>
</dbReference>
<evidence type="ECO:0000313" key="2">
    <source>
        <dbReference type="EMBL" id="MBF0860484.1"/>
    </source>
</evidence>
<evidence type="ECO:0000256" key="1">
    <source>
        <dbReference type="SAM" id="SignalP"/>
    </source>
</evidence>
<keyword evidence="1" id="KW-0732">Signal</keyword>
<reference evidence="2" key="1">
    <citation type="submission" date="2020-04" db="EMBL/GenBank/DDBJ databases">
        <authorList>
            <person name="Sombolestani A."/>
        </authorList>
    </citation>
    <scope>NUCLEOTIDE SEQUENCE</scope>
    <source>
        <strain evidence="2">LMG 31484</strain>
    </source>
</reference>
<organism evidence="2 3">
    <name type="scientific">Gluconobacter vitians</name>
    <dbReference type="NCBI Taxonomy" id="2728102"/>
    <lineage>
        <taxon>Bacteria</taxon>
        <taxon>Pseudomonadati</taxon>
        <taxon>Pseudomonadota</taxon>
        <taxon>Alphaproteobacteria</taxon>
        <taxon>Acetobacterales</taxon>
        <taxon>Acetobacteraceae</taxon>
        <taxon>Gluconobacter</taxon>
    </lineage>
</organism>
<comment type="caution">
    <text evidence="2">The sequence shown here is derived from an EMBL/GenBank/DDBJ whole genome shotgun (WGS) entry which is preliminary data.</text>
</comment>
<evidence type="ECO:0008006" key="4">
    <source>
        <dbReference type="Google" id="ProtNLM"/>
    </source>
</evidence>
<name>A0ABR9Y966_9PROT</name>
<dbReference type="EMBL" id="JABCQG010000065">
    <property type="protein sequence ID" value="MBF0860484.1"/>
    <property type="molecule type" value="Genomic_DNA"/>
</dbReference>
<sequence length="454" mass="47740">MKQLPRLKMAFLTAVCAFGGAAHARPPSTMLNNGFFSTGPWVSKQEMAQGINAPDGLAGLDPTGAVNVKAFSNFNYTKIDPASRTGRLNLPVPPVNCALANGTKNYTVTCYAAKFVAAPQPYIGSAISVANEDTTNNQNVASSIFALQDSATSNLWGQNIVVTQGPSTAGAFGSEIDMNRAINCNVALDAVNDPNCKGTIGQWVTGMNLHNTTGGPGYLVTQLSADGTNPLWDDGYAIAGATVRDTGFFDGSASRAVVKGTGGHNTLGDCSNGIFFFGCILMHDKVMPSGIDGVTWTDTTTNTTNQPRVTADIHVQKHGMFFEADYGSYQFSSRADNQGTTDIEIGSPASPLWANMDFHTSGSANDYDARILATGGTDGVSGKGNLSFMGDTLEMSGRITKIDQLLQMASMTKATILAISSPAEGSVVNDSDDHVPVVYENGHWYPVSLGPALQ</sequence>
<evidence type="ECO:0000313" key="3">
    <source>
        <dbReference type="Proteomes" id="UP000623107"/>
    </source>
</evidence>
<keyword evidence="3" id="KW-1185">Reference proteome</keyword>
<feature type="signal peptide" evidence="1">
    <location>
        <begin position="1"/>
        <end position="24"/>
    </location>
</feature>